<proteinExistence type="predicted"/>
<protein>
    <submittedName>
        <fullName evidence="2">Acyl carrier protein</fullName>
    </submittedName>
</protein>
<dbReference type="EMBL" id="VSFF01000012">
    <property type="protein sequence ID" value="TYC10302.1"/>
    <property type="molecule type" value="Genomic_DNA"/>
</dbReference>
<dbReference type="Proteomes" id="UP000322634">
    <property type="component" value="Unassembled WGS sequence"/>
</dbReference>
<dbReference type="Pfam" id="PF00550">
    <property type="entry name" value="PP-binding"/>
    <property type="match status" value="1"/>
</dbReference>
<feature type="domain" description="Carrier" evidence="1">
    <location>
        <begin position="1"/>
        <end position="76"/>
    </location>
</feature>
<dbReference type="SUPFAM" id="SSF47336">
    <property type="entry name" value="ACP-like"/>
    <property type="match status" value="1"/>
</dbReference>
<dbReference type="RefSeq" id="WP_148353555.1">
    <property type="nucleotide sequence ID" value="NZ_JBHSBF010000006.1"/>
</dbReference>
<dbReference type="Gene3D" id="1.10.1200.10">
    <property type="entry name" value="ACP-like"/>
    <property type="match status" value="1"/>
</dbReference>
<organism evidence="2 3">
    <name type="scientific">Actinomadura syzygii</name>
    <dbReference type="NCBI Taxonomy" id="1427538"/>
    <lineage>
        <taxon>Bacteria</taxon>
        <taxon>Bacillati</taxon>
        <taxon>Actinomycetota</taxon>
        <taxon>Actinomycetes</taxon>
        <taxon>Streptosporangiales</taxon>
        <taxon>Thermomonosporaceae</taxon>
        <taxon>Actinomadura</taxon>
    </lineage>
</organism>
<accession>A0A5D0TYA9</accession>
<sequence length="81" mass="9098">MNTIEDFVDLVRDELGLPVTTETIGLGFDQIEGWDSVLLLVLLTTIERETGRRVSLPDVLEAASLEQVYRLVADDPAELRR</sequence>
<gene>
    <name evidence="2" type="ORF">FXF65_30725</name>
</gene>
<reference evidence="2 3" key="1">
    <citation type="submission" date="2019-08" db="EMBL/GenBank/DDBJ databases">
        <title>Actinomadura sp. nov. CYP1-5 isolated from mountain soil.</title>
        <authorList>
            <person name="Songsumanus A."/>
            <person name="Kuncharoen N."/>
            <person name="Kudo T."/>
            <person name="Yuki M."/>
            <person name="Igarashi Y."/>
            <person name="Tanasupawat S."/>
        </authorList>
    </citation>
    <scope>NUCLEOTIDE SEQUENCE [LARGE SCALE GENOMIC DNA]</scope>
    <source>
        <strain evidence="2 3">GKU157</strain>
    </source>
</reference>
<comment type="caution">
    <text evidence="2">The sequence shown here is derived from an EMBL/GenBank/DDBJ whole genome shotgun (WGS) entry which is preliminary data.</text>
</comment>
<evidence type="ECO:0000259" key="1">
    <source>
        <dbReference type="PROSITE" id="PS50075"/>
    </source>
</evidence>
<dbReference type="InterPro" id="IPR009081">
    <property type="entry name" value="PP-bd_ACP"/>
</dbReference>
<dbReference type="AlphaFoldDB" id="A0A5D0TYA9"/>
<name>A0A5D0TYA9_9ACTN</name>
<dbReference type="PROSITE" id="PS50075">
    <property type="entry name" value="CARRIER"/>
    <property type="match status" value="1"/>
</dbReference>
<evidence type="ECO:0000313" key="2">
    <source>
        <dbReference type="EMBL" id="TYC10302.1"/>
    </source>
</evidence>
<dbReference type="InterPro" id="IPR036736">
    <property type="entry name" value="ACP-like_sf"/>
</dbReference>
<dbReference type="OrthoDB" id="4257495at2"/>
<evidence type="ECO:0000313" key="3">
    <source>
        <dbReference type="Proteomes" id="UP000322634"/>
    </source>
</evidence>
<keyword evidence="3" id="KW-1185">Reference proteome</keyword>